<organism evidence="2 4">
    <name type="scientific">Methylacidiphilum kamchatkense Kam1</name>
    <dbReference type="NCBI Taxonomy" id="1202785"/>
    <lineage>
        <taxon>Bacteria</taxon>
        <taxon>Pseudomonadati</taxon>
        <taxon>Verrucomicrobiota</taxon>
        <taxon>Methylacidiphilae</taxon>
        <taxon>Methylacidiphilales</taxon>
        <taxon>Methylacidiphilaceae</taxon>
        <taxon>Methylacidiphilum (ex Ratnadevi et al. 2023)</taxon>
    </lineage>
</organism>
<accession>A0A0C1RMC6</accession>
<proteinExistence type="predicted"/>
<dbReference type="Proteomes" id="UP000031594">
    <property type="component" value="Unassembled WGS sequence"/>
</dbReference>
<evidence type="ECO:0000313" key="2">
    <source>
        <dbReference type="EMBL" id="QDQ42844.1"/>
    </source>
</evidence>
<evidence type="ECO:0000313" key="1">
    <source>
        <dbReference type="EMBL" id="KIE59197.1"/>
    </source>
</evidence>
<dbReference type="InterPro" id="IPR029063">
    <property type="entry name" value="SAM-dependent_MTases_sf"/>
</dbReference>
<evidence type="ECO:0000313" key="3">
    <source>
        <dbReference type="Proteomes" id="UP000031594"/>
    </source>
</evidence>
<sequence length="226" mass="26107">MQRKLEAKEYLDELAYDSHLAKKGREGLKKINYLMGNFVWFKKRLRQVVSSQGNVHFLEIGAGDGSMGRFLYADPLLEKNLLLTGIDRIPRPQHWPVHWLWFQTDLFDLIDTGTFVPGSYQGIVANMVLHHFSSAQLARIGNWIRQLAPLCLFCIEPLRSPLSLFELFLLRLVGLNQITFHDGWLSIKSGFMGMELPEFLNLSPKQWQYKIDVSLLGAYRLEAIKK</sequence>
<dbReference type="STRING" id="1202785.A946_00220"/>
<dbReference type="EMBL" id="CP037899">
    <property type="protein sequence ID" value="QDQ42844.1"/>
    <property type="molecule type" value="Genomic_DNA"/>
</dbReference>
<reference evidence="2" key="2">
    <citation type="journal article" date="2019" name="BMC Genomics">
        <title>Complete genome sequence analysis of the thermoacidophilic verrucomicrobial methanotroph 'Candidatus Methylacidiphilum kamchatkense' strain Kam1 and comparison with its closest relatives.</title>
        <authorList>
            <person name="Kruse T."/>
            <person name="Ratnadevi C.M."/>
            <person name="Erikstad H.A."/>
            <person name="Birkeland N.K."/>
        </authorList>
    </citation>
    <scope>NUCLEOTIDE SEQUENCE</scope>
    <source>
        <strain evidence="2">Kam1</strain>
    </source>
</reference>
<dbReference type="EMBL" id="JQNX01000001">
    <property type="protein sequence ID" value="KIE59197.1"/>
    <property type="molecule type" value="Genomic_DNA"/>
</dbReference>
<dbReference type="OrthoDB" id="9800454at2"/>
<gene>
    <name evidence="1" type="ORF">A946_00220</name>
    <name evidence="2" type="ORF">kam1_1629</name>
</gene>
<name>A0A0C1RMC6_9BACT</name>
<keyword evidence="3" id="KW-1185">Reference proteome</keyword>
<evidence type="ECO:0000313" key="4">
    <source>
        <dbReference type="Proteomes" id="UP000315925"/>
    </source>
</evidence>
<dbReference type="AlphaFoldDB" id="A0A0C1RMC6"/>
<dbReference type="RefSeq" id="WP_039720495.1">
    <property type="nucleotide sequence ID" value="NZ_CP037899.1"/>
</dbReference>
<reference evidence="1 3" key="1">
    <citation type="submission" date="2014-08" db="EMBL/GenBank/DDBJ databases">
        <title>Methylacidiphilum kamchatkense strain Kam1 draft genome sequence.</title>
        <authorList>
            <person name="Birkeland N.-K."/>
            <person name="Erikstad H.A."/>
        </authorList>
    </citation>
    <scope>NUCLEOTIDE SEQUENCE [LARGE SCALE GENOMIC DNA]</scope>
    <source>
        <strain evidence="1 3">Kam1</strain>
    </source>
</reference>
<dbReference type="SUPFAM" id="SSF53335">
    <property type="entry name" value="S-adenosyl-L-methionine-dependent methyltransferases"/>
    <property type="match status" value="1"/>
</dbReference>
<reference evidence="4" key="3">
    <citation type="submission" date="2019-03" db="EMBL/GenBank/DDBJ databases">
        <title>Complete genome of Methylacidiphilum kamchatkense Kam1.</title>
        <authorList>
            <person name="Kruse T."/>
            <person name="Murarilal Ratnadevi C."/>
            <person name="Erikstad H.-A."/>
            <person name="Birkeland N.-K."/>
        </authorList>
    </citation>
    <scope>NUCLEOTIDE SEQUENCE [LARGE SCALE GENOMIC DNA]</scope>
    <source>
        <strain evidence="4">kam1</strain>
    </source>
</reference>
<dbReference type="Gene3D" id="3.40.50.150">
    <property type="entry name" value="Vaccinia Virus protein VP39"/>
    <property type="match status" value="1"/>
</dbReference>
<dbReference type="Proteomes" id="UP000315925">
    <property type="component" value="Chromosome"/>
</dbReference>
<dbReference type="KEGG" id="mkc:kam1_1629"/>
<evidence type="ECO:0008006" key="5">
    <source>
        <dbReference type="Google" id="ProtNLM"/>
    </source>
</evidence>
<protein>
    <recommendedName>
        <fullName evidence="5">Methyltransferase family protein</fullName>
    </recommendedName>
</protein>